<dbReference type="EC" id="2.6.1.57" evidence="6"/>
<feature type="domain" description="Aminotransferase class I/classII large" evidence="7">
    <location>
        <begin position="39"/>
        <end position="356"/>
    </location>
</feature>
<comment type="similarity">
    <text evidence="6">Belongs to the class-II pyridoxal-phosphate-dependent aminotransferase family.</text>
</comment>
<dbReference type="InterPro" id="IPR005861">
    <property type="entry name" value="HisP_aminotrans"/>
</dbReference>
<dbReference type="InterPro" id="IPR050106">
    <property type="entry name" value="HistidinolP_aminotransfase"/>
</dbReference>
<evidence type="ECO:0000259" key="7">
    <source>
        <dbReference type="Pfam" id="PF00155"/>
    </source>
</evidence>
<comment type="subunit">
    <text evidence="2 6">Homodimer.</text>
</comment>
<keyword evidence="5 6" id="KW-0663">Pyridoxal phosphate</keyword>
<dbReference type="PANTHER" id="PTHR43643:SF3">
    <property type="entry name" value="HISTIDINOL-PHOSPHATE AMINOTRANSFERASE"/>
    <property type="match status" value="1"/>
</dbReference>
<name>A0A4V3I8K5_9MICO</name>
<evidence type="ECO:0000256" key="5">
    <source>
        <dbReference type="ARBA" id="ARBA00022898"/>
    </source>
</evidence>
<sequence length="368" mass="38993">MSTPGFTSEVETVMVHQRETISRLPAYKQGATAGDSGAFKLSSNENPFPPLASVTRAIASALGEIHLYPSMAVAELTDRIAARFDVATENVAFGAGSVEVLSQLIHASAGAGDEVIFAWRSFEAYPILVQVAGATPVPIALTDDECHDLTAMAAAITPQTRLILVCNPNNPTGAFVTTDELHAFMAQVPADVLVVVDEAYGHFNRDASSAVGIDFFRRYPNVAVLHTFSKAYGLAGLRIGYAIAPTAVAANLRRVALPFGVTELAQRAALASLDAEAELSVRIDEIVGERTRVLSALRASGWRVTDSQGNFVWLRTGDGTDRVNAVFTAEGILARAFPGEGLRVTIGTPEQNDRFLVAAAAALLPVTV</sequence>
<comment type="function">
    <text evidence="6">Aminotransferase that catalyzes the conversion of aromatic amino acids and 2-oxoglutarate into corresponding aromatic oxo acids and L-glutamate.</text>
</comment>
<dbReference type="Gene3D" id="3.40.640.10">
    <property type="entry name" value="Type I PLP-dependent aspartate aminotransferase-like (Major domain)"/>
    <property type="match status" value="1"/>
</dbReference>
<evidence type="ECO:0000313" key="8">
    <source>
        <dbReference type="EMBL" id="TFB75337.1"/>
    </source>
</evidence>
<accession>A0A4V3I8K5</accession>
<dbReference type="CDD" id="cd00609">
    <property type="entry name" value="AAT_like"/>
    <property type="match status" value="1"/>
</dbReference>
<evidence type="ECO:0000256" key="3">
    <source>
        <dbReference type="ARBA" id="ARBA00022576"/>
    </source>
</evidence>
<dbReference type="NCBIfam" id="TIGR01141">
    <property type="entry name" value="hisC"/>
    <property type="match status" value="1"/>
</dbReference>
<comment type="caution">
    <text evidence="8">The sequence shown here is derived from an EMBL/GenBank/DDBJ whole genome shotgun (WGS) entry which is preliminary data.</text>
</comment>
<evidence type="ECO:0000256" key="4">
    <source>
        <dbReference type="ARBA" id="ARBA00022679"/>
    </source>
</evidence>
<dbReference type="InterPro" id="IPR015424">
    <property type="entry name" value="PyrdxlP-dep_Trfase"/>
</dbReference>
<dbReference type="HAMAP" id="MF_01513">
    <property type="entry name" value="Phe_aminotrans_2"/>
    <property type="match status" value="1"/>
</dbReference>
<evidence type="ECO:0000256" key="1">
    <source>
        <dbReference type="ARBA" id="ARBA00001933"/>
    </source>
</evidence>
<comment type="catalytic activity">
    <reaction evidence="6">
        <text>an aromatic L-alpha-amino acid + 2-oxoglutarate = an aromatic oxo-acid + L-glutamate</text>
        <dbReference type="Rhea" id="RHEA:17533"/>
        <dbReference type="ChEBI" id="CHEBI:16810"/>
        <dbReference type="ChEBI" id="CHEBI:29985"/>
        <dbReference type="ChEBI" id="CHEBI:73309"/>
        <dbReference type="ChEBI" id="CHEBI:84824"/>
        <dbReference type="EC" id="2.6.1.57"/>
    </reaction>
</comment>
<gene>
    <name evidence="8" type="primary">hisC</name>
    <name evidence="6" type="synonym">pat</name>
    <name evidence="8" type="ORF">E3O06_05805</name>
</gene>
<dbReference type="InterPro" id="IPR015422">
    <property type="entry name" value="PyrdxlP-dep_Trfase_small"/>
</dbReference>
<dbReference type="NCBIfam" id="NF002878">
    <property type="entry name" value="PRK03321.1"/>
    <property type="match status" value="1"/>
</dbReference>
<dbReference type="AlphaFoldDB" id="A0A4V3I8K5"/>
<feature type="modified residue" description="N6-(pyridoxal phosphate)lysine" evidence="6">
    <location>
        <position position="230"/>
    </location>
</feature>
<comment type="cofactor">
    <cofactor evidence="1 6">
        <name>pyridoxal 5'-phosphate</name>
        <dbReference type="ChEBI" id="CHEBI:597326"/>
    </cofactor>
</comment>
<dbReference type="Gene3D" id="3.90.1150.10">
    <property type="entry name" value="Aspartate Aminotransferase, domain 1"/>
    <property type="match status" value="1"/>
</dbReference>
<dbReference type="GO" id="GO:0008793">
    <property type="term" value="F:aromatic-amino-acid transaminase activity"/>
    <property type="evidence" value="ECO:0007669"/>
    <property type="project" value="UniProtKB-UniRule"/>
</dbReference>
<dbReference type="Proteomes" id="UP000298173">
    <property type="component" value="Unassembled WGS sequence"/>
</dbReference>
<dbReference type="Pfam" id="PF00155">
    <property type="entry name" value="Aminotran_1_2"/>
    <property type="match status" value="1"/>
</dbReference>
<dbReference type="GO" id="GO:0004400">
    <property type="term" value="F:histidinol-phosphate transaminase activity"/>
    <property type="evidence" value="ECO:0007669"/>
    <property type="project" value="InterPro"/>
</dbReference>
<evidence type="ECO:0000313" key="9">
    <source>
        <dbReference type="Proteomes" id="UP000298173"/>
    </source>
</evidence>
<dbReference type="EMBL" id="SOEY01000008">
    <property type="protein sequence ID" value="TFB75337.1"/>
    <property type="molecule type" value="Genomic_DNA"/>
</dbReference>
<dbReference type="InterPro" id="IPR024892">
    <property type="entry name" value="ArAT"/>
</dbReference>
<dbReference type="InterPro" id="IPR001917">
    <property type="entry name" value="Aminotrans_II_pyridoxalP_BS"/>
</dbReference>
<keyword evidence="9" id="KW-1185">Reference proteome</keyword>
<dbReference type="RefSeq" id="WP_134502024.1">
    <property type="nucleotide sequence ID" value="NZ_SOEY01000008.1"/>
</dbReference>
<dbReference type="InterPro" id="IPR015421">
    <property type="entry name" value="PyrdxlP-dep_Trfase_major"/>
</dbReference>
<protein>
    <recommendedName>
        <fullName evidence="6">Aromatic amino acid aminotransferase</fullName>
        <shortName evidence="6">ArAT</shortName>
        <ecNumber evidence="6">2.6.1.57</ecNumber>
    </recommendedName>
</protein>
<reference evidence="8 9" key="1">
    <citation type="submission" date="2019-03" db="EMBL/GenBank/DDBJ databases">
        <title>Genomics of glacier-inhabiting Cryobacterium strains.</title>
        <authorList>
            <person name="Liu Q."/>
            <person name="Xin Y.-H."/>
        </authorList>
    </citation>
    <scope>NUCLEOTIDE SEQUENCE [LARGE SCALE GENOMIC DNA]</scope>
    <source>
        <strain evidence="8 9">HLT2-23</strain>
    </source>
</reference>
<evidence type="ECO:0000256" key="2">
    <source>
        <dbReference type="ARBA" id="ARBA00011738"/>
    </source>
</evidence>
<keyword evidence="4 6" id="KW-0808">Transferase</keyword>
<proteinExistence type="inferred from homology"/>
<dbReference type="HAMAP" id="MF_01023">
    <property type="entry name" value="HisC_aminotrans_2"/>
    <property type="match status" value="1"/>
</dbReference>
<dbReference type="PROSITE" id="PS00599">
    <property type="entry name" value="AA_TRANSFER_CLASS_2"/>
    <property type="match status" value="1"/>
</dbReference>
<dbReference type="SUPFAM" id="SSF53383">
    <property type="entry name" value="PLP-dependent transferases"/>
    <property type="match status" value="1"/>
</dbReference>
<dbReference type="OrthoDB" id="9809616at2"/>
<dbReference type="GO" id="GO:0000105">
    <property type="term" value="P:L-histidine biosynthetic process"/>
    <property type="evidence" value="ECO:0007669"/>
    <property type="project" value="InterPro"/>
</dbReference>
<dbReference type="PANTHER" id="PTHR43643">
    <property type="entry name" value="HISTIDINOL-PHOSPHATE AMINOTRANSFERASE 2"/>
    <property type="match status" value="1"/>
</dbReference>
<organism evidence="8 9">
    <name type="scientific">Cryobacterium glaciale</name>
    <dbReference type="NCBI Taxonomy" id="1259145"/>
    <lineage>
        <taxon>Bacteria</taxon>
        <taxon>Bacillati</taxon>
        <taxon>Actinomycetota</taxon>
        <taxon>Actinomycetes</taxon>
        <taxon>Micrococcales</taxon>
        <taxon>Microbacteriaceae</taxon>
        <taxon>Cryobacterium</taxon>
    </lineage>
</organism>
<keyword evidence="3 6" id="KW-0032">Aminotransferase</keyword>
<dbReference type="InterPro" id="IPR004839">
    <property type="entry name" value="Aminotransferase_I/II_large"/>
</dbReference>
<dbReference type="GO" id="GO:0030170">
    <property type="term" value="F:pyridoxal phosphate binding"/>
    <property type="evidence" value="ECO:0007669"/>
    <property type="project" value="UniProtKB-UniRule"/>
</dbReference>
<evidence type="ECO:0000256" key="6">
    <source>
        <dbReference type="HAMAP-Rule" id="MF_01513"/>
    </source>
</evidence>